<dbReference type="InterPro" id="IPR037185">
    <property type="entry name" value="EmrE-like"/>
</dbReference>
<proteinExistence type="inferred from homology"/>
<keyword evidence="4 6" id="KW-1133">Transmembrane helix</keyword>
<keyword evidence="5 6" id="KW-0472">Membrane</keyword>
<evidence type="ECO:0000256" key="2">
    <source>
        <dbReference type="ARBA" id="ARBA00007362"/>
    </source>
</evidence>
<comment type="similarity">
    <text evidence="2">Belongs to the EamA transporter family.</text>
</comment>
<dbReference type="OrthoDB" id="1117213at2"/>
<accession>A0A3N0E1Y8</accession>
<evidence type="ECO:0000259" key="7">
    <source>
        <dbReference type="Pfam" id="PF00892"/>
    </source>
</evidence>
<feature type="domain" description="EamA" evidence="7">
    <location>
        <begin position="10"/>
        <end position="138"/>
    </location>
</feature>
<feature type="transmembrane region" description="Helical" evidence="6">
    <location>
        <begin position="216"/>
        <end position="237"/>
    </location>
</feature>
<dbReference type="PANTHER" id="PTHR32322:SF2">
    <property type="entry name" value="EAMA DOMAIN-CONTAINING PROTEIN"/>
    <property type="match status" value="1"/>
</dbReference>
<feature type="transmembrane region" description="Helical" evidence="6">
    <location>
        <begin position="182"/>
        <end position="204"/>
    </location>
</feature>
<reference evidence="8 9" key="1">
    <citation type="submission" date="2018-10" db="EMBL/GenBank/DDBJ databases">
        <title>Sinomicrobium pectinilyticum sp. nov., a pectinase-producing bacterium isolated from alkaline and saline soil, and emended description of the genus Sinomicrobium.</title>
        <authorList>
            <person name="Cheng B."/>
            <person name="Li C."/>
            <person name="Lai Q."/>
            <person name="Du M."/>
            <person name="Shao Z."/>
            <person name="Xu P."/>
            <person name="Yang C."/>
        </authorList>
    </citation>
    <scope>NUCLEOTIDE SEQUENCE [LARGE SCALE GENOMIC DNA]</scope>
    <source>
        <strain evidence="8 9">5DNS001</strain>
    </source>
</reference>
<keyword evidence="3 6" id="KW-0812">Transmembrane</keyword>
<dbReference type="GO" id="GO:0016020">
    <property type="term" value="C:membrane"/>
    <property type="evidence" value="ECO:0007669"/>
    <property type="project" value="UniProtKB-SubCell"/>
</dbReference>
<name>A0A3N0E1Y8_SINP1</name>
<feature type="transmembrane region" description="Helical" evidence="6">
    <location>
        <begin position="124"/>
        <end position="144"/>
    </location>
</feature>
<gene>
    <name evidence="8" type="ORF">ED312_18025</name>
</gene>
<evidence type="ECO:0000256" key="3">
    <source>
        <dbReference type="ARBA" id="ARBA00022692"/>
    </source>
</evidence>
<dbReference type="Pfam" id="PF00892">
    <property type="entry name" value="EamA"/>
    <property type="match status" value="2"/>
</dbReference>
<organism evidence="8 9">
    <name type="scientific">Sinomicrobium pectinilyticum</name>
    <dbReference type="NCBI Taxonomy" id="1084421"/>
    <lineage>
        <taxon>Bacteria</taxon>
        <taxon>Pseudomonadati</taxon>
        <taxon>Bacteroidota</taxon>
        <taxon>Flavobacteriia</taxon>
        <taxon>Flavobacteriales</taxon>
        <taxon>Flavobacteriaceae</taxon>
        <taxon>Sinomicrobium</taxon>
    </lineage>
</organism>
<protein>
    <submittedName>
        <fullName evidence="8">Permease</fullName>
    </submittedName>
</protein>
<dbReference type="RefSeq" id="WP_123217423.1">
    <property type="nucleotide sequence ID" value="NZ_RJTM01000120.1"/>
</dbReference>
<feature type="transmembrane region" description="Helical" evidence="6">
    <location>
        <begin position="98"/>
        <end position="117"/>
    </location>
</feature>
<evidence type="ECO:0000313" key="9">
    <source>
        <dbReference type="Proteomes" id="UP000267469"/>
    </source>
</evidence>
<feature type="transmembrane region" description="Helical" evidence="6">
    <location>
        <begin position="269"/>
        <end position="287"/>
    </location>
</feature>
<dbReference type="SUPFAM" id="SSF103481">
    <property type="entry name" value="Multidrug resistance efflux transporter EmrE"/>
    <property type="match status" value="2"/>
</dbReference>
<feature type="transmembrane region" description="Helical" evidence="6">
    <location>
        <begin position="9"/>
        <end position="26"/>
    </location>
</feature>
<evidence type="ECO:0000256" key="5">
    <source>
        <dbReference type="ARBA" id="ARBA00023136"/>
    </source>
</evidence>
<feature type="transmembrane region" description="Helical" evidence="6">
    <location>
        <begin position="68"/>
        <end position="86"/>
    </location>
</feature>
<feature type="transmembrane region" description="Helical" evidence="6">
    <location>
        <begin position="38"/>
        <end position="56"/>
    </location>
</feature>
<keyword evidence="9" id="KW-1185">Reference proteome</keyword>
<feature type="domain" description="EamA" evidence="7">
    <location>
        <begin position="155"/>
        <end position="286"/>
    </location>
</feature>
<sequence length="303" mass="33260">MNLSINNKWLLLSVLAIVWGSSFILIKRGLSGLSPIELGSFRILFAALFLFATGYKSLKRIQKPQWKYIVITSVLGTFIPAYFFAIAQTEIDSSVTSILNSLVPLNALIIGILFFRAPFQKRQGIGVLFGLSGSILLILNGASMNPQQNYFFAGFIIIATICYALNVNILKKYLQELPPLSIVTGNFLVLSVPALTILLFSGIFKHINTPETLTSIGFIFILGIVGTGIANILFFRLIQISSPVFSTSVTYLIPIVASIWGFLDSEKMNSRQLLGAAVILLGVYLSGKPGIKTNKTVLRKKYP</sequence>
<dbReference type="InterPro" id="IPR050638">
    <property type="entry name" value="AA-Vitamin_Transporters"/>
</dbReference>
<evidence type="ECO:0000256" key="6">
    <source>
        <dbReference type="SAM" id="Phobius"/>
    </source>
</evidence>
<feature type="transmembrane region" description="Helical" evidence="6">
    <location>
        <begin position="244"/>
        <end position="263"/>
    </location>
</feature>
<evidence type="ECO:0000256" key="1">
    <source>
        <dbReference type="ARBA" id="ARBA00004141"/>
    </source>
</evidence>
<comment type="subcellular location">
    <subcellularLocation>
        <location evidence="1">Membrane</location>
        <topology evidence="1">Multi-pass membrane protein</topology>
    </subcellularLocation>
</comment>
<evidence type="ECO:0000256" key="4">
    <source>
        <dbReference type="ARBA" id="ARBA00022989"/>
    </source>
</evidence>
<evidence type="ECO:0000313" key="8">
    <source>
        <dbReference type="EMBL" id="RNL81868.1"/>
    </source>
</evidence>
<comment type="caution">
    <text evidence="8">The sequence shown here is derived from an EMBL/GenBank/DDBJ whole genome shotgun (WGS) entry which is preliminary data.</text>
</comment>
<dbReference type="EMBL" id="RJTM01000120">
    <property type="protein sequence ID" value="RNL81868.1"/>
    <property type="molecule type" value="Genomic_DNA"/>
</dbReference>
<dbReference type="PANTHER" id="PTHR32322">
    <property type="entry name" value="INNER MEMBRANE TRANSPORTER"/>
    <property type="match status" value="1"/>
</dbReference>
<dbReference type="AlphaFoldDB" id="A0A3N0E1Y8"/>
<dbReference type="InterPro" id="IPR000620">
    <property type="entry name" value="EamA_dom"/>
</dbReference>
<dbReference type="Gene3D" id="1.10.3730.20">
    <property type="match status" value="1"/>
</dbReference>
<dbReference type="Proteomes" id="UP000267469">
    <property type="component" value="Unassembled WGS sequence"/>
</dbReference>
<feature type="transmembrane region" description="Helical" evidence="6">
    <location>
        <begin position="150"/>
        <end position="170"/>
    </location>
</feature>